<protein>
    <submittedName>
        <fullName evidence="3">Uncharacterized protein</fullName>
    </submittedName>
</protein>
<dbReference type="VEuPathDB" id="AmoebaDB:KM1_044690"/>
<evidence type="ECO:0000256" key="2">
    <source>
        <dbReference type="SAM" id="Phobius"/>
    </source>
</evidence>
<dbReference type="VEuPathDB" id="AmoebaDB:EHI5A_005670"/>
<dbReference type="AlphaFoldDB" id="A0A5K1VML1"/>
<keyword evidence="2" id="KW-0472">Membrane</keyword>
<dbReference type="VEuPathDB" id="AmoebaDB:EHI8A_014270"/>
<reference evidence="3 4" key="1">
    <citation type="submission" date="2016-05" db="EMBL/GenBank/DDBJ databases">
        <title>First whole genome sequencing of Entamoeba histolytica HM1:IMSS-clone-6.</title>
        <authorList>
            <person name="Mukherjee Avik.K."/>
            <person name="Izumyama S."/>
            <person name="Nakada-Tsukui K."/>
            <person name="Nozaki T."/>
        </authorList>
    </citation>
    <scope>NUCLEOTIDE SEQUENCE [LARGE SCALE GENOMIC DNA]</scope>
    <source>
        <strain evidence="3 4">HM1:IMSS clone 6</strain>
    </source>
</reference>
<feature type="region of interest" description="Disordered" evidence="1">
    <location>
        <begin position="144"/>
        <end position="175"/>
    </location>
</feature>
<comment type="caution">
    <text evidence="3">The sequence shown here is derived from an EMBL/GenBank/DDBJ whole genome shotgun (WGS) entry which is preliminary data.</text>
</comment>
<sequence>MSSNDLLSGYYQRSFYTQTNNISFNVPSFTPLLIPIFHVTSLTSPIPSCDDTMEDSSTDTLSIHEIDDFKLTHQLINQIIKCTKSEEDNSYELQPQLEVKVKEKINETSSASYVTPYIAQNDSTLEELEKEIHSDLIKKYERKEKKRFHPKKSSSKNLFESPDKRKTMMRKRRKNYKQEEHNRWILDSLKILIGFVIILLCCVLIWKSHTEMIVM</sequence>
<evidence type="ECO:0000313" key="3">
    <source>
        <dbReference type="EMBL" id="GAT92653.1"/>
    </source>
</evidence>
<feature type="compositionally biased region" description="Basic residues" evidence="1">
    <location>
        <begin position="144"/>
        <end position="154"/>
    </location>
</feature>
<keyword evidence="2" id="KW-0812">Transmembrane</keyword>
<dbReference type="EMBL" id="BDEQ01000001">
    <property type="protein sequence ID" value="GAT92653.1"/>
    <property type="molecule type" value="Genomic_DNA"/>
</dbReference>
<proteinExistence type="predicted"/>
<dbReference type="OMA" id="YKREEHN"/>
<dbReference type="Proteomes" id="UP000078387">
    <property type="component" value="Unassembled WGS sequence"/>
</dbReference>
<dbReference type="VEuPathDB" id="AmoebaDB:EHI7A_018190"/>
<evidence type="ECO:0000256" key="1">
    <source>
        <dbReference type="SAM" id="MobiDB-lite"/>
    </source>
</evidence>
<accession>A0A5K1VML1</accession>
<keyword evidence="2" id="KW-1133">Transmembrane helix</keyword>
<organism evidence="3 4">
    <name type="scientific">Entamoeba histolytica</name>
    <dbReference type="NCBI Taxonomy" id="5759"/>
    <lineage>
        <taxon>Eukaryota</taxon>
        <taxon>Amoebozoa</taxon>
        <taxon>Evosea</taxon>
        <taxon>Archamoebae</taxon>
        <taxon>Mastigamoebida</taxon>
        <taxon>Entamoebidae</taxon>
        <taxon>Entamoeba</taxon>
    </lineage>
</organism>
<evidence type="ECO:0000313" key="4">
    <source>
        <dbReference type="Proteomes" id="UP000078387"/>
    </source>
</evidence>
<dbReference type="VEuPathDB" id="AmoebaDB:EHI_197470"/>
<feature type="transmembrane region" description="Helical" evidence="2">
    <location>
        <begin position="184"/>
        <end position="206"/>
    </location>
</feature>
<gene>
    <name evidence="3" type="ORF">CL6EHI_197470</name>
</gene>
<name>A0A5K1VML1_ENTHI</name>